<dbReference type="GO" id="GO:0016301">
    <property type="term" value="F:kinase activity"/>
    <property type="evidence" value="ECO:0007669"/>
    <property type="project" value="UniProtKB-KW"/>
</dbReference>
<dbReference type="AlphaFoldDB" id="A0A0B2P9P5"/>
<evidence type="ECO:0000313" key="1">
    <source>
        <dbReference type="EMBL" id="KHN04408.1"/>
    </source>
</evidence>
<dbReference type="EMBL" id="KN669260">
    <property type="protein sequence ID" value="KHN04408.1"/>
    <property type="molecule type" value="Genomic_DNA"/>
</dbReference>
<accession>A0A0B2P9P5</accession>
<gene>
    <name evidence="1" type="ORF">glysoja_042234</name>
</gene>
<proteinExistence type="predicted"/>
<sequence length="131" mass="13932">MDSAIRSRTPPNLGTSPIHSFASIVDNTIRSGASSNFGSSPVHGFASVVDNVIRSGTASNFGTSPIHGFASMEEMRMCVSLEGQNRPTMAHIVGNLERALTICNGRHDSISSGTNVSVSYIKKTNNNICLY</sequence>
<keyword evidence="1" id="KW-0418">Kinase</keyword>
<protein>
    <submittedName>
        <fullName evidence="1">Putative serine/threonine-protein kinase-like protein CCR3</fullName>
    </submittedName>
</protein>
<dbReference type="Proteomes" id="UP000053555">
    <property type="component" value="Unassembled WGS sequence"/>
</dbReference>
<reference evidence="1" key="1">
    <citation type="submission" date="2014-07" db="EMBL/GenBank/DDBJ databases">
        <title>Identification of a novel salt tolerance gene in wild soybean by whole-genome sequencing.</title>
        <authorList>
            <person name="Lam H.-M."/>
            <person name="Qi X."/>
            <person name="Li M.-W."/>
            <person name="Liu X."/>
            <person name="Xie M."/>
            <person name="Ni M."/>
            <person name="Xu X."/>
        </authorList>
    </citation>
    <scope>NUCLEOTIDE SEQUENCE [LARGE SCALE GENOMIC DNA]</scope>
    <source>
        <tissue evidence="1">Root</tissue>
    </source>
</reference>
<organism evidence="1">
    <name type="scientific">Glycine soja</name>
    <name type="common">Wild soybean</name>
    <dbReference type="NCBI Taxonomy" id="3848"/>
    <lineage>
        <taxon>Eukaryota</taxon>
        <taxon>Viridiplantae</taxon>
        <taxon>Streptophyta</taxon>
        <taxon>Embryophyta</taxon>
        <taxon>Tracheophyta</taxon>
        <taxon>Spermatophyta</taxon>
        <taxon>Magnoliopsida</taxon>
        <taxon>eudicotyledons</taxon>
        <taxon>Gunneridae</taxon>
        <taxon>Pentapetalae</taxon>
        <taxon>rosids</taxon>
        <taxon>fabids</taxon>
        <taxon>Fabales</taxon>
        <taxon>Fabaceae</taxon>
        <taxon>Papilionoideae</taxon>
        <taxon>50 kb inversion clade</taxon>
        <taxon>NPAAA clade</taxon>
        <taxon>indigoferoid/millettioid clade</taxon>
        <taxon>Phaseoleae</taxon>
        <taxon>Glycine</taxon>
        <taxon>Glycine subgen. Soja</taxon>
    </lineage>
</organism>
<keyword evidence="1" id="KW-0808">Transferase</keyword>
<name>A0A0B2P9P5_GLYSO</name>